<reference evidence="1 2" key="1">
    <citation type="submission" date="2021-06" db="EMBL/GenBank/DDBJ databases">
        <authorList>
            <person name="Grouzdev D.S."/>
            <person name="Koziaeva V."/>
        </authorList>
    </citation>
    <scope>NUCLEOTIDE SEQUENCE [LARGE SCALE GENOMIC DNA]</scope>
    <source>
        <strain evidence="1 2">22</strain>
    </source>
</reference>
<evidence type="ECO:0000313" key="1">
    <source>
        <dbReference type="EMBL" id="MBT9293092.1"/>
    </source>
</evidence>
<keyword evidence="2" id="KW-1185">Reference proteome</keyword>
<dbReference type="EMBL" id="JAHHZF010000020">
    <property type="protein sequence ID" value="MBT9293092.1"/>
    <property type="molecule type" value="Genomic_DNA"/>
</dbReference>
<comment type="caution">
    <text evidence="1">The sequence shown here is derived from an EMBL/GenBank/DDBJ whole genome shotgun (WGS) entry which is preliminary data.</text>
</comment>
<name>A0A947DC06_9HYPH</name>
<dbReference type="InterPro" id="IPR009836">
    <property type="entry name" value="GRDP-like"/>
</dbReference>
<protein>
    <submittedName>
        <fullName evidence="1">Uncharacterized protein</fullName>
    </submittedName>
</protein>
<sequence>MLAPEALDRTHVGLLPGLDLDAVRALLIDRHGCTPEQASEAERLYRMFLELRRRHPDERLVPPAAADRMWHVHILMTGKYRQDCKALFGQYLDHDPMARPTADDIALSRRRYREAFGVDLAEAFSDCT</sequence>
<dbReference type="PANTHER" id="PTHR34365:SF7">
    <property type="entry name" value="GLYCINE-RICH DOMAIN-CONTAINING PROTEIN 1"/>
    <property type="match status" value="1"/>
</dbReference>
<organism evidence="1 2">
    <name type="scientific">Prosthecodimorpha staleyi</name>
    <dbReference type="NCBI Taxonomy" id="2840188"/>
    <lineage>
        <taxon>Bacteria</taxon>
        <taxon>Pseudomonadati</taxon>
        <taxon>Pseudomonadota</taxon>
        <taxon>Alphaproteobacteria</taxon>
        <taxon>Hyphomicrobiales</taxon>
        <taxon>Ancalomicrobiaceae</taxon>
        <taxon>Prosthecodimorpha</taxon>
    </lineage>
</organism>
<gene>
    <name evidence="1" type="ORF">KL771_26765</name>
</gene>
<evidence type="ECO:0000313" key="2">
    <source>
        <dbReference type="Proteomes" id="UP000766595"/>
    </source>
</evidence>
<dbReference type="RefSeq" id="WP_261971590.1">
    <property type="nucleotide sequence ID" value="NZ_JAHHZF010000020.1"/>
</dbReference>
<dbReference type="Proteomes" id="UP000766595">
    <property type="component" value="Unassembled WGS sequence"/>
</dbReference>
<accession>A0A947DC06</accession>
<dbReference type="AlphaFoldDB" id="A0A947DC06"/>
<dbReference type="PANTHER" id="PTHR34365">
    <property type="entry name" value="ENOLASE (DUF1399)"/>
    <property type="match status" value="1"/>
</dbReference>
<proteinExistence type="predicted"/>